<keyword evidence="3" id="KW-1185">Reference proteome</keyword>
<accession>R7ZML3</accession>
<dbReference type="Pfam" id="PF13229">
    <property type="entry name" value="Beta_helix"/>
    <property type="match status" value="1"/>
</dbReference>
<dbReference type="InterPro" id="IPR039448">
    <property type="entry name" value="Beta_helix"/>
</dbReference>
<dbReference type="PATRIC" id="fig|1288963.3.peg.4233"/>
<comment type="caution">
    <text evidence="2">The sequence shown here is derived from an EMBL/GenBank/DDBJ whole genome shotgun (WGS) entry which is preliminary data.</text>
</comment>
<dbReference type="Gene3D" id="2.160.20.10">
    <property type="entry name" value="Single-stranded right-handed beta-helix, Pectin lyase-like"/>
    <property type="match status" value="2"/>
</dbReference>
<dbReference type="Proteomes" id="UP000013909">
    <property type="component" value="Unassembled WGS sequence"/>
</dbReference>
<dbReference type="InterPro" id="IPR012334">
    <property type="entry name" value="Pectin_lyas_fold"/>
</dbReference>
<dbReference type="SUPFAM" id="SSF51126">
    <property type="entry name" value="Pectin lyase-like"/>
    <property type="match status" value="1"/>
</dbReference>
<gene>
    <name evidence="2" type="ORF">ADIS_4246</name>
</gene>
<reference evidence="2 3" key="1">
    <citation type="submission" date="2013-02" db="EMBL/GenBank/DDBJ databases">
        <title>A novel strain isolated from Lonar lake, Maharashtra, India.</title>
        <authorList>
            <person name="Singh A."/>
        </authorList>
    </citation>
    <scope>NUCLEOTIDE SEQUENCE [LARGE SCALE GENOMIC DNA]</scope>
    <source>
        <strain evidence="2 3">AK24</strain>
    </source>
</reference>
<dbReference type="OrthoDB" id="9808066at2"/>
<proteinExistence type="predicted"/>
<dbReference type="SMART" id="SM00710">
    <property type="entry name" value="PbH1"/>
    <property type="match status" value="6"/>
</dbReference>
<dbReference type="PANTHER" id="PTHR36453">
    <property type="entry name" value="SECRETED PROTEIN-RELATED"/>
    <property type="match status" value="1"/>
</dbReference>
<dbReference type="RefSeq" id="WP_010856359.1">
    <property type="nucleotide sequence ID" value="NZ_AQHR01000109.1"/>
</dbReference>
<dbReference type="InterPro" id="IPR011050">
    <property type="entry name" value="Pectin_lyase_fold/virulence"/>
</dbReference>
<dbReference type="EMBL" id="AQHR01000109">
    <property type="protein sequence ID" value="EON75333.1"/>
    <property type="molecule type" value="Genomic_DNA"/>
</dbReference>
<sequence length="712" mass="80175">MNLLALILYVFVFWATALSQPITLYLAPGGADTNPGTQEAPLLSLTGARDLIRKLQTSDTVYVKIAPGDYQLTRPLELTSADATPIVFEGMNDRVTFYGGVSISGWEKVSDRLWRAPVPLPYHGRAGFEQLFVNGERPTRARMPNSGFFQVKAVEETIVDRGQDRLPEFAVQKILLDPEDAAFLQGESPVDIKDAVITFYHKWDVTRKYIDHYDSDSSAVYIRGKGMQPWNLLDGITKYRIENIAAALDAPGEWLVKEDGYVYYIPREGEELASLSAFVPITDKFIIISGENASPVKNKLFKNIRFKVAGYQLPKQGDDPLQAAAPLEASIMVDYADHIVFENCEIAHTGLYGVWFRKQVTNSKINRSYLHDLGAGGVKIGDFLYHEEDKEVSANNLVHNSIIRDGGHLFPSAVGVIVFHARDNEISHNEIADFRYSGISVGWMWGYEATKVVTNVPDRHGLPKWREDHLKSPATGNVIAYNHIHHLGWGELSDMGGVYILSEAFGTHVHHNVIHHVYSATYGGWGLYTDEGATHVTMENNLVYDCKNAGFHQHYGKQNTIRNNIFAFNLKGQLQFTRVEGHRSFDFVQNIVYASSGVMLLGNVKDADIMMENNCYWDTRTRDPLFQKMPFKQWKKHKDKNSILADPGFVDAENRDFRLKSLSVARKIGFKPFDYSQAGVYGSEEWKQLAELDAVKSAAFDAIVREMEKQGN</sequence>
<dbReference type="PANTHER" id="PTHR36453:SF1">
    <property type="entry name" value="RIGHT HANDED BETA HELIX DOMAIN-CONTAINING PROTEIN"/>
    <property type="match status" value="1"/>
</dbReference>
<evidence type="ECO:0000313" key="3">
    <source>
        <dbReference type="Proteomes" id="UP000013909"/>
    </source>
</evidence>
<feature type="domain" description="Right handed beta helix" evidence="1">
    <location>
        <begin position="477"/>
        <end position="605"/>
    </location>
</feature>
<evidence type="ECO:0000313" key="2">
    <source>
        <dbReference type="EMBL" id="EON75333.1"/>
    </source>
</evidence>
<dbReference type="STRING" id="1232681.ADIS_4246"/>
<dbReference type="AlphaFoldDB" id="R7ZML3"/>
<dbReference type="InterPro" id="IPR006626">
    <property type="entry name" value="PbH1"/>
</dbReference>
<name>R7ZML3_9BACT</name>
<evidence type="ECO:0000259" key="1">
    <source>
        <dbReference type="Pfam" id="PF13229"/>
    </source>
</evidence>
<protein>
    <recommendedName>
        <fullName evidence="1">Right handed beta helix domain-containing protein</fullName>
    </recommendedName>
</protein>
<organism evidence="2 3">
    <name type="scientific">Lunatimonas lonarensis</name>
    <dbReference type="NCBI Taxonomy" id="1232681"/>
    <lineage>
        <taxon>Bacteria</taxon>
        <taxon>Pseudomonadati</taxon>
        <taxon>Bacteroidota</taxon>
        <taxon>Cytophagia</taxon>
        <taxon>Cytophagales</taxon>
        <taxon>Cyclobacteriaceae</taxon>
    </lineage>
</organism>